<keyword evidence="3" id="KW-0812">Transmembrane</keyword>
<keyword evidence="3" id="KW-0472">Membrane</keyword>
<protein>
    <submittedName>
        <fullName evidence="7">HlyD family secretion protein</fullName>
    </submittedName>
</protein>
<dbReference type="GO" id="GO:0015562">
    <property type="term" value="F:efflux transmembrane transporter activity"/>
    <property type="evidence" value="ECO:0007669"/>
    <property type="project" value="TreeGrafter"/>
</dbReference>
<comment type="similarity">
    <text evidence="1">Belongs to the membrane fusion protein (MFP) (TC 8.A.1) family.</text>
</comment>
<organism evidence="7 8">
    <name type="scientific">Pedobacter westerhofensis</name>
    <dbReference type="NCBI Taxonomy" id="425512"/>
    <lineage>
        <taxon>Bacteria</taxon>
        <taxon>Pseudomonadati</taxon>
        <taxon>Bacteroidota</taxon>
        <taxon>Sphingobacteriia</taxon>
        <taxon>Sphingobacteriales</taxon>
        <taxon>Sphingobacteriaceae</taxon>
        <taxon>Pedobacter</taxon>
    </lineage>
</organism>
<dbReference type="SUPFAM" id="SSF111369">
    <property type="entry name" value="HlyD-like secretion proteins"/>
    <property type="match status" value="1"/>
</dbReference>
<dbReference type="NCBIfam" id="TIGR01730">
    <property type="entry name" value="RND_mfp"/>
    <property type="match status" value="1"/>
</dbReference>
<dbReference type="InterPro" id="IPR006143">
    <property type="entry name" value="RND_pump_MFP"/>
</dbReference>
<evidence type="ECO:0000256" key="1">
    <source>
        <dbReference type="ARBA" id="ARBA00009477"/>
    </source>
</evidence>
<dbReference type="Gene3D" id="1.10.287.470">
    <property type="entry name" value="Helix hairpin bin"/>
    <property type="match status" value="1"/>
</dbReference>
<dbReference type="GO" id="GO:1990281">
    <property type="term" value="C:efflux pump complex"/>
    <property type="evidence" value="ECO:0007669"/>
    <property type="project" value="TreeGrafter"/>
</dbReference>
<accession>A0A521CAN6</accession>
<feature type="region of interest" description="Disordered" evidence="2">
    <location>
        <begin position="395"/>
        <end position="423"/>
    </location>
</feature>
<dbReference type="Gene3D" id="2.40.420.20">
    <property type="match status" value="1"/>
</dbReference>
<keyword evidence="3" id="KW-1133">Transmembrane helix</keyword>
<dbReference type="RefSeq" id="WP_142527553.1">
    <property type="nucleotide sequence ID" value="NZ_CBCSJO010000004.1"/>
</dbReference>
<dbReference type="AlphaFoldDB" id="A0A521CAN6"/>
<evidence type="ECO:0000259" key="4">
    <source>
        <dbReference type="Pfam" id="PF25876"/>
    </source>
</evidence>
<evidence type="ECO:0000313" key="8">
    <source>
        <dbReference type="Proteomes" id="UP000320300"/>
    </source>
</evidence>
<dbReference type="PANTHER" id="PTHR30469">
    <property type="entry name" value="MULTIDRUG RESISTANCE PROTEIN MDTA"/>
    <property type="match status" value="1"/>
</dbReference>
<gene>
    <name evidence="7" type="ORF">SAMN06265348_103377</name>
</gene>
<keyword evidence="8" id="KW-1185">Reference proteome</keyword>
<dbReference type="Proteomes" id="UP000320300">
    <property type="component" value="Unassembled WGS sequence"/>
</dbReference>
<dbReference type="Gene3D" id="2.40.30.170">
    <property type="match status" value="1"/>
</dbReference>
<evidence type="ECO:0000259" key="5">
    <source>
        <dbReference type="Pfam" id="PF25917"/>
    </source>
</evidence>
<dbReference type="Gene3D" id="2.40.50.100">
    <property type="match status" value="1"/>
</dbReference>
<evidence type="ECO:0000256" key="3">
    <source>
        <dbReference type="SAM" id="Phobius"/>
    </source>
</evidence>
<dbReference type="Pfam" id="PF25917">
    <property type="entry name" value="BSH_RND"/>
    <property type="match status" value="1"/>
</dbReference>
<evidence type="ECO:0000259" key="6">
    <source>
        <dbReference type="Pfam" id="PF25990"/>
    </source>
</evidence>
<feature type="domain" description="Multidrug resistance protein MdtA-like barrel-sandwich hybrid" evidence="5">
    <location>
        <begin position="59"/>
        <end position="197"/>
    </location>
</feature>
<feature type="transmembrane region" description="Helical" evidence="3">
    <location>
        <begin position="6"/>
        <end position="24"/>
    </location>
</feature>
<evidence type="ECO:0000313" key="7">
    <source>
        <dbReference type="EMBL" id="SMO56435.1"/>
    </source>
</evidence>
<dbReference type="InterPro" id="IPR058625">
    <property type="entry name" value="MdtA-like_BSH"/>
</dbReference>
<reference evidence="7 8" key="1">
    <citation type="submission" date="2017-05" db="EMBL/GenBank/DDBJ databases">
        <authorList>
            <person name="Varghese N."/>
            <person name="Submissions S."/>
        </authorList>
    </citation>
    <scope>NUCLEOTIDE SEQUENCE [LARGE SCALE GENOMIC DNA]</scope>
    <source>
        <strain evidence="7 8">DSM 19036</strain>
    </source>
</reference>
<feature type="domain" description="Multidrug resistance protein MdtA-like alpha-helical hairpin" evidence="4">
    <location>
        <begin position="99"/>
        <end position="168"/>
    </location>
</feature>
<dbReference type="PANTHER" id="PTHR30469:SF33">
    <property type="entry name" value="SLR1207 PROTEIN"/>
    <property type="match status" value="1"/>
</dbReference>
<feature type="region of interest" description="Disordered" evidence="2">
    <location>
        <begin position="324"/>
        <end position="346"/>
    </location>
</feature>
<dbReference type="Pfam" id="PF25990">
    <property type="entry name" value="Beta-barrel_YknX"/>
    <property type="match status" value="1"/>
</dbReference>
<feature type="compositionally biased region" description="Low complexity" evidence="2">
    <location>
        <begin position="400"/>
        <end position="412"/>
    </location>
</feature>
<dbReference type="Pfam" id="PF25876">
    <property type="entry name" value="HH_MFP_RND"/>
    <property type="match status" value="1"/>
</dbReference>
<name>A0A521CAN6_9SPHI</name>
<evidence type="ECO:0000256" key="2">
    <source>
        <dbReference type="SAM" id="MobiDB-lite"/>
    </source>
</evidence>
<feature type="domain" description="YknX-like beta-barrel" evidence="6">
    <location>
        <begin position="208"/>
        <end position="282"/>
    </location>
</feature>
<dbReference type="EMBL" id="FXTN01000003">
    <property type="protein sequence ID" value="SMO56435.1"/>
    <property type="molecule type" value="Genomic_DNA"/>
</dbReference>
<dbReference type="InterPro" id="IPR058636">
    <property type="entry name" value="Beta-barrel_YknX"/>
</dbReference>
<proteinExistence type="inferred from homology"/>
<dbReference type="OrthoDB" id="9809068at2"/>
<dbReference type="InterPro" id="IPR058624">
    <property type="entry name" value="MdtA-like_HH"/>
</dbReference>
<sequence length="423" mass="45575">MKPKKIILIIVAIVVVLGLIWYFFMRNKEQPAVLTTEKPETGAISTSVTATGTIQPVDTVTVGTQVSGTLSAMYADFNSTVKKGQLLAELDPILLQATVDQAKASLAQAQSNQIYQEANFKRQALLYKTDAISKAEYDLAKNTDQVARATVNNAKAQLRSAERNLSFTKIYSPIDGVVLGRSVSIGQTVAASFSTPTLFTIAKDITKMQVEAKVDEADIGNVVKDQRATFTVDAFIDDTFNGTVKEIRLQPAISSNVVTYTTIIDAPNDDKKLKPGMTASIIIYTKEIKDALLISAKALKFRPDSTLGKDYEIVPIKGLREKKSGMKTGARSGSEQKKTVTAASGEKTEVVKNEPSYVWLVQGKKLVQKQIKTGLNDNTHVQVLEGLTSGDVIASGSEQAAKGAPAGAASSPFMPKRPGGNRR</sequence>